<evidence type="ECO:0000256" key="2">
    <source>
        <dbReference type="ARBA" id="ARBA00022448"/>
    </source>
</evidence>
<reference evidence="5 6" key="1">
    <citation type="submission" date="2014-03" db="EMBL/GenBank/DDBJ databases">
        <title>The draft genome sequence of Thalassospira mesophila JCM 18969.</title>
        <authorList>
            <person name="Lai Q."/>
            <person name="Shao Z."/>
        </authorList>
    </citation>
    <scope>NUCLEOTIDE SEQUENCE [LARGE SCALE GENOMIC DNA]</scope>
    <source>
        <strain evidence="5 6">JCM 18969</strain>
    </source>
</reference>
<dbReference type="PANTHER" id="PTHR33376">
    <property type="match status" value="1"/>
</dbReference>
<gene>
    <name evidence="5" type="ORF">TMES_17425</name>
</gene>
<evidence type="ECO:0000256" key="3">
    <source>
        <dbReference type="ARBA" id="ARBA00022729"/>
    </source>
</evidence>
<dbReference type="EMBL" id="JFKA01000010">
    <property type="protein sequence ID" value="OSQ36653.1"/>
    <property type="molecule type" value="Genomic_DNA"/>
</dbReference>
<protein>
    <submittedName>
        <fullName evidence="5">ABC transporter substrate-binding protein</fullName>
    </submittedName>
</protein>
<comment type="caution">
    <text evidence="5">The sequence shown here is derived from an EMBL/GenBank/DDBJ whole genome shotgun (WGS) entry which is preliminary data.</text>
</comment>
<keyword evidence="3 4" id="KW-0732">Signal</keyword>
<keyword evidence="6" id="KW-1185">Reference proteome</keyword>
<dbReference type="Gene3D" id="3.40.190.170">
    <property type="entry name" value="Bacterial extracellular solute-binding protein, family 7"/>
    <property type="match status" value="1"/>
</dbReference>
<feature type="chain" id="PRO_5013118962" evidence="4">
    <location>
        <begin position="31"/>
        <end position="335"/>
    </location>
</feature>
<dbReference type="AlphaFoldDB" id="A0A1Y2KZF4"/>
<evidence type="ECO:0000313" key="6">
    <source>
        <dbReference type="Proteomes" id="UP000193391"/>
    </source>
</evidence>
<dbReference type="InterPro" id="IPR018389">
    <property type="entry name" value="DctP_fam"/>
</dbReference>
<proteinExistence type="inferred from homology"/>
<evidence type="ECO:0000313" key="5">
    <source>
        <dbReference type="EMBL" id="OSQ36653.1"/>
    </source>
</evidence>
<accession>A0A1Y2KZF4</accession>
<dbReference type="STRING" id="1293891.TMES_17425"/>
<dbReference type="Proteomes" id="UP000193391">
    <property type="component" value="Unassembled WGS sequence"/>
</dbReference>
<dbReference type="OrthoDB" id="8678862at2"/>
<name>A0A1Y2KZF4_9PROT</name>
<organism evidence="5 6">
    <name type="scientific">Thalassospira mesophila</name>
    <dbReference type="NCBI Taxonomy" id="1293891"/>
    <lineage>
        <taxon>Bacteria</taxon>
        <taxon>Pseudomonadati</taxon>
        <taxon>Pseudomonadota</taxon>
        <taxon>Alphaproteobacteria</taxon>
        <taxon>Rhodospirillales</taxon>
        <taxon>Thalassospiraceae</taxon>
        <taxon>Thalassospira</taxon>
    </lineage>
</organism>
<feature type="signal peptide" evidence="4">
    <location>
        <begin position="1"/>
        <end position="30"/>
    </location>
</feature>
<dbReference type="GO" id="GO:0055085">
    <property type="term" value="P:transmembrane transport"/>
    <property type="evidence" value="ECO:0007669"/>
    <property type="project" value="InterPro"/>
</dbReference>
<dbReference type="GO" id="GO:0015740">
    <property type="term" value="P:C4-dicarboxylate transport"/>
    <property type="evidence" value="ECO:0007669"/>
    <property type="project" value="TreeGrafter"/>
</dbReference>
<sequence length="335" mass="36492">MKIFSTTLKASVAAIALAATAFGMSGIASATTLKLSHQWSTSDVRNKVAEIIAEDVKAANVDLEIQIFPSGSLFKAKEQWTPMERGQLDMIVYPLAYAGGRHPEFNLTLMPALIKNHDHANRMNKSEFMARLEKILNDSGVVTIAHGWLAGGFASTKGCIRTPDDVKGLQIRAAGKSFEQMLQGAGASIAAMPSSEIYPAMQTGVLDATNTSSSSFVSYRIYEQVKCYTPAGANALWFMYQPVLMSKKSYDALNDAQKEALAAAGKKAEAYYDAEGRKEDETSVKVFKENGVEIANLTDEDFQKWQDLAKKTSYAEFVKETPGGQELLDLALSVK</sequence>
<comment type="similarity">
    <text evidence="1">Belongs to the bacterial solute-binding protein 7 family.</text>
</comment>
<dbReference type="InterPro" id="IPR038404">
    <property type="entry name" value="TRAP_DctP_sf"/>
</dbReference>
<evidence type="ECO:0000256" key="4">
    <source>
        <dbReference type="SAM" id="SignalP"/>
    </source>
</evidence>
<dbReference type="RefSeq" id="WP_085584932.1">
    <property type="nucleotide sequence ID" value="NZ_JFKA01000010.1"/>
</dbReference>
<dbReference type="PANTHER" id="PTHR33376:SF7">
    <property type="entry name" value="C4-DICARBOXYLATE-BINDING PROTEIN DCTB"/>
    <property type="match status" value="1"/>
</dbReference>
<keyword evidence="2" id="KW-0813">Transport</keyword>
<dbReference type="Pfam" id="PF03480">
    <property type="entry name" value="DctP"/>
    <property type="match status" value="1"/>
</dbReference>
<evidence type="ECO:0000256" key="1">
    <source>
        <dbReference type="ARBA" id="ARBA00009023"/>
    </source>
</evidence>
<dbReference type="NCBIfam" id="NF037995">
    <property type="entry name" value="TRAP_S1"/>
    <property type="match status" value="1"/>
</dbReference>